<dbReference type="Pfam" id="PF00583">
    <property type="entry name" value="Acetyltransf_1"/>
    <property type="match status" value="1"/>
</dbReference>
<feature type="domain" description="N-acetyltransferase" evidence="3">
    <location>
        <begin position="2"/>
        <end position="158"/>
    </location>
</feature>
<dbReference type="Proteomes" id="UP000549695">
    <property type="component" value="Unassembled WGS sequence"/>
</dbReference>
<name>A0A852VZB7_PSEA5</name>
<dbReference type="Gene3D" id="3.40.630.30">
    <property type="match status" value="1"/>
</dbReference>
<evidence type="ECO:0000256" key="1">
    <source>
        <dbReference type="ARBA" id="ARBA00022679"/>
    </source>
</evidence>
<organism evidence="4 5">
    <name type="scientific">Pseudonocardia alni</name>
    <name type="common">Amycolata alni</name>
    <dbReference type="NCBI Taxonomy" id="33907"/>
    <lineage>
        <taxon>Bacteria</taxon>
        <taxon>Bacillati</taxon>
        <taxon>Actinomycetota</taxon>
        <taxon>Actinomycetes</taxon>
        <taxon>Pseudonocardiales</taxon>
        <taxon>Pseudonocardiaceae</taxon>
        <taxon>Pseudonocardia</taxon>
    </lineage>
</organism>
<dbReference type="PROSITE" id="PS51186">
    <property type="entry name" value="GNAT"/>
    <property type="match status" value="1"/>
</dbReference>
<dbReference type="SUPFAM" id="SSF55729">
    <property type="entry name" value="Acyl-CoA N-acyltransferases (Nat)"/>
    <property type="match status" value="1"/>
</dbReference>
<dbReference type="InterPro" id="IPR050832">
    <property type="entry name" value="Bact_Acetyltransf"/>
</dbReference>
<evidence type="ECO:0000313" key="5">
    <source>
        <dbReference type="Proteomes" id="UP000549695"/>
    </source>
</evidence>
<dbReference type="CDD" id="cd04301">
    <property type="entry name" value="NAT_SF"/>
    <property type="match status" value="1"/>
</dbReference>
<dbReference type="PANTHER" id="PTHR43877">
    <property type="entry name" value="AMINOALKYLPHOSPHONATE N-ACETYLTRANSFERASE-RELATED-RELATED"/>
    <property type="match status" value="1"/>
</dbReference>
<dbReference type="InterPro" id="IPR016181">
    <property type="entry name" value="Acyl_CoA_acyltransferase"/>
</dbReference>
<reference evidence="4 5" key="1">
    <citation type="submission" date="2020-07" db="EMBL/GenBank/DDBJ databases">
        <title>Sequencing the genomes of 1000 actinobacteria strains.</title>
        <authorList>
            <person name="Klenk H.-P."/>
        </authorList>
    </citation>
    <scope>NUCLEOTIDE SEQUENCE [LARGE SCALE GENOMIC DNA]</scope>
    <source>
        <strain evidence="4 5">DSM 44749</strain>
    </source>
</reference>
<dbReference type="GO" id="GO:0016747">
    <property type="term" value="F:acyltransferase activity, transferring groups other than amino-acyl groups"/>
    <property type="evidence" value="ECO:0007669"/>
    <property type="project" value="InterPro"/>
</dbReference>
<keyword evidence="1" id="KW-0808">Transferase</keyword>
<protein>
    <submittedName>
        <fullName evidence="4">Ribosomal protein S18 acetylase RimI-like enzyme</fullName>
    </submittedName>
</protein>
<evidence type="ECO:0000313" key="4">
    <source>
        <dbReference type="EMBL" id="NYG01917.1"/>
    </source>
</evidence>
<accession>A0A852VZB7</accession>
<proteinExistence type="predicted"/>
<dbReference type="GeneID" id="98051975"/>
<keyword evidence="2" id="KW-0012">Acyltransferase</keyword>
<comment type="caution">
    <text evidence="4">The sequence shown here is derived from an EMBL/GenBank/DDBJ whole genome shotgun (WGS) entry which is preliminary data.</text>
</comment>
<dbReference type="EMBL" id="JACCCZ010000001">
    <property type="protein sequence ID" value="NYG01917.1"/>
    <property type="molecule type" value="Genomic_DNA"/>
</dbReference>
<sequence>MLTVRPATPSDDPGLTRIDALTWTAEVSPAPPRPEPFLDRTAVGDVLVADDDGAVAGYVIVGAAPPAVPAHDHVRCIGGLAVHPGHTGRGVGRALVDAAVARARESGGRKVTLRVLGPNTRARELYRRCGFVEEGVLRAEFVIDGVAVDDVLMARHIAPPVG</sequence>
<dbReference type="RefSeq" id="WP_179761015.1">
    <property type="nucleotide sequence ID" value="NZ_BAAAJZ010000001.1"/>
</dbReference>
<keyword evidence="5" id="KW-1185">Reference proteome</keyword>
<dbReference type="AlphaFoldDB" id="A0A852VZB7"/>
<gene>
    <name evidence="4" type="ORF">HDA37_002202</name>
</gene>
<dbReference type="InterPro" id="IPR000182">
    <property type="entry name" value="GNAT_dom"/>
</dbReference>
<evidence type="ECO:0000259" key="3">
    <source>
        <dbReference type="PROSITE" id="PS51186"/>
    </source>
</evidence>
<evidence type="ECO:0000256" key="2">
    <source>
        <dbReference type="ARBA" id="ARBA00023315"/>
    </source>
</evidence>